<evidence type="ECO:0000313" key="3">
    <source>
        <dbReference type="Proteomes" id="UP000190541"/>
    </source>
</evidence>
<keyword evidence="1" id="KW-0732">Signal</keyword>
<feature type="signal peptide" evidence="1">
    <location>
        <begin position="1"/>
        <end position="28"/>
    </location>
</feature>
<organism evidence="2 3">
    <name type="scientific">Parapedobacter luteus</name>
    <dbReference type="NCBI Taxonomy" id="623280"/>
    <lineage>
        <taxon>Bacteria</taxon>
        <taxon>Pseudomonadati</taxon>
        <taxon>Bacteroidota</taxon>
        <taxon>Sphingobacteriia</taxon>
        <taxon>Sphingobacteriales</taxon>
        <taxon>Sphingobacteriaceae</taxon>
        <taxon>Parapedobacter</taxon>
    </lineage>
</organism>
<dbReference type="InterPro" id="IPR046620">
    <property type="entry name" value="DUF6733"/>
</dbReference>
<protein>
    <recommendedName>
        <fullName evidence="4">MetA-pathway of phenol degradation</fullName>
    </recommendedName>
</protein>
<dbReference type="AlphaFoldDB" id="A0A1T5FDY7"/>
<dbReference type="EMBL" id="FUYS01000015">
    <property type="protein sequence ID" value="SKB94327.1"/>
    <property type="molecule type" value="Genomic_DNA"/>
</dbReference>
<accession>A0A1T5FDY7</accession>
<evidence type="ECO:0008006" key="4">
    <source>
        <dbReference type="Google" id="ProtNLM"/>
    </source>
</evidence>
<keyword evidence="3" id="KW-1185">Reference proteome</keyword>
<evidence type="ECO:0000313" key="2">
    <source>
        <dbReference type="EMBL" id="SKB94327.1"/>
    </source>
</evidence>
<dbReference type="RefSeq" id="WP_079718532.1">
    <property type="nucleotide sequence ID" value="NZ_FUYS01000015.1"/>
</dbReference>
<reference evidence="2 3" key="1">
    <citation type="submission" date="2017-02" db="EMBL/GenBank/DDBJ databases">
        <authorList>
            <person name="Peterson S.W."/>
        </authorList>
    </citation>
    <scope>NUCLEOTIDE SEQUENCE [LARGE SCALE GENOMIC DNA]</scope>
    <source>
        <strain evidence="2 3">DSM 22899</strain>
    </source>
</reference>
<evidence type="ECO:0000256" key="1">
    <source>
        <dbReference type="SAM" id="SignalP"/>
    </source>
</evidence>
<feature type="chain" id="PRO_5012685068" description="MetA-pathway of phenol degradation" evidence="1">
    <location>
        <begin position="29"/>
        <end position="246"/>
    </location>
</feature>
<sequence length="246" mass="26306">MKKKITPLSLQTLLSVLFLIVVSTTNVAAQDDDDDFSFTLALVSDQFFGFAPSFSGAYSLNPTVDLTFYGIMWSAGTGAGWGNWTEFGVGANFNVADGFGINPNLGITGGNLLSSGAEGPSIFGDGIVPNVILSLDKPRIDGEVYFGYYAPLRDKAPAGGTTLSYVHYWANAGYKVSPKFSFGAHFEHLINSGGSNVSESTDVYQWLGPYIQFSSPKYGVFSRLTAGGDFIEGNDSFFKVSAGFSF</sequence>
<name>A0A1T5FDY7_9SPHI</name>
<dbReference type="Pfam" id="PF20507">
    <property type="entry name" value="DUF6733"/>
    <property type="match status" value="1"/>
</dbReference>
<dbReference type="Proteomes" id="UP000190541">
    <property type="component" value="Unassembled WGS sequence"/>
</dbReference>
<proteinExistence type="predicted"/>
<gene>
    <name evidence="2" type="ORF">SAMN05660226_03918</name>
</gene>